<reference evidence="1" key="1">
    <citation type="submission" date="2015-08" db="UniProtKB">
        <authorList>
            <consortium name="WormBaseParasite"/>
        </authorList>
    </citation>
    <scope>IDENTIFICATION</scope>
</reference>
<name>A0A0K0E573_STRER</name>
<sequence>MKAVVEGIGGYCSFGAESEVWMLLWRCTYTAAESEAKKFFCEGLEAVALLELSQEHGSCCGGIGGCCSTGAELEEWMLFWSELETVFQLELNLEHGRTESEAWDDHFWSEQEAAVLLELDLKDENSPGMKWRLIETVSEARRFSRNRLGAVVLLRPNLNMAVSLEQTRSCGLY</sequence>
<organism evidence="1">
    <name type="scientific">Strongyloides stercoralis</name>
    <name type="common">Threadworm</name>
    <dbReference type="NCBI Taxonomy" id="6248"/>
    <lineage>
        <taxon>Eukaryota</taxon>
        <taxon>Metazoa</taxon>
        <taxon>Ecdysozoa</taxon>
        <taxon>Nematoda</taxon>
        <taxon>Chromadorea</taxon>
        <taxon>Rhabditida</taxon>
        <taxon>Tylenchina</taxon>
        <taxon>Panagrolaimomorpha</taxon>
        <taxon>Strongyloidoidea</taxon>
        <taxon>Strongyloididae</taxon>
        <taxon>Strongyloides</taxon>
    </lineage>
</organism>
<dbReference type="AlphaFoldDB" id="A0A0K0E573"/>
<dbReference type="WBParaSite" id="SSTP_0000465625.1">
    <property type="protein sequence ID" value="SSTP_0000465625.1"/>
    <property type="gene ID" value="SSTP_0000465625"/>
</dbReference>
<evidence type="ECO:0000313" key="1">
    <source>
        <dbReference type="WBParaSite" id="SSTP_0000465625.1"/>
    </source>
</evidence>
<proteinExistence type="predicted"/>
<accession>A0A0K0E573</accession>
<protein>
    <submittedName>
        <fullName evidence="1">Uncharacterized protein</fullName>
    </submittedName>
</protein>